<gene>
    <name evidence="6" type="ORF">GGD69_003382</name>
</gene>
<evidence type="ECO:0000313" key="7">
    <source>
        <dbReference type="Proteomes" id="UP000518681"/>
    </source>
</evidence>
<dbReference type="SMART" id="SM00052">
    <property type="entry name" value="EAL"/>
    <property type="match status" value="1"/>
</dbReference>
<dbReference type="FunFam" id="3.30.70.270:FF:000001">
    <property type="entry name" value="Diguanylate cyclase domain protein"/>
    <property type="match status" value="1"/>
</dbReference>
<dbReference type="Pfam" id="PF00563">
    <property type="entry name" value="EAL"/>
    <property type="match status" value="1"/>
</dbReference>
<accession>A0AAW3UVV2</accession>
<name>A0AAW3UVV2_9BURK</name>
<dbReference type="InterPro" id="IPR001633">
    <property type="entry name" value="EAL_dom"/>
</dbReference>
<dbReference type="InterPro" id="IPR013656">
    <property type="entry name" value="PAS_4"/>
</dbReference>
<dbReference type="InterPro" id="IPR029787">
    <property type="entry name" value="Nucleotide_cyclase"/>
</dbReference>
<feature type="transmembrane region" description="Helical" evidence="2">
    <location>
        <begin position="32"/>
        <end position="52"/>
    </location>
</feature>
<dbReference type="PANTHER" id="PTHR44757">
    <property type="entry name" value="DIGUANYLATE CYCLASE DGCP"/>
    <property type="match status" value="1"/>
</dbReference>
<proteinExistence type="predicted"/>
<keyword evidence="2" id="KW-0812">Transmembrane</keyword>
<dbReference type="NCBIfam" id="TIGR00229">
    <property type="entry name" value="sensory_box"/>
    <property type="match status" value="1"/>
</dbReference>
<dbReference type="RefSeq" id="WP_183798074.1">
    <property type="nucleotide sequence ID" value="NZ_CP099647.1"/>
</dbReference>
<evidence type="ECO:0000256" key="2">
    <source>
        <dbReference type="SAM" id="Phobius"/>
    </source>
</evidence>
<dbReference type="Gene3D" id="3.30.450.20">
    <property type="entry name" value="PAS domain"/>
    <property type="match status" value="1"/>
</dbReference>
<dbReference type="InterPro" id="IPR035919">
    <property type="entry name" value="EAL_sf"/>
</dbReference>
<dbReference type="InterPro" id="IPR035965">
    <property type="entry name" value="PAS-like_dom_sf"/>
</dbReference>
<dbReference type="AlphaFoldDB" id="A0AAW3UVV2"/>
<evidence type="ECO:0000259" key="4">
    <source>
        <dbReference type="PROSITE" id="PS50883"/>
    </source>
</evidence>
<dbReference type="SUPFAM" id="SSF55073">
    <property type="entry name" value="Nucleotide cyclase"/>
    <property type="match status" value="1"/>
</dbReference>
<dbReference type="GO" id="GO:0071732">
    <property type="term" value="P:cellular response to nitric oxide"/>
    <property type="evidence" value="ECO:0007669"/>
    <property type="project" value="UniProtKB-ARBA"/>
</dbReference>
<dbReference type="InterPro" id="IPR000014">
    <property type="entry name" value="PAS"/>
</dbReference>
<dbReference type="SMART" id="SM00267">
    <property type="entry name" value="GGDEF"/>
    <property type="match status" value="1"/>
</dbReference>
<keyword evidence="2" id="KW-0472">Membrane</keyword>
<dbReference type="GO" id="GO:0071111">
    <property type="term" value="F:cyclic-guanylate-specific phosphodiesterase activity"/>
    <property type="evidence" value="ECO:0007669"/>
    <property type="project" value="UniProtKB-EC"/>
</dbReference>
<dbReference type="EMBL" id="JACIIK010000006">
    <property type="protein sequence ID" value="MBB6202514.1"/>
    <property type="molecule type" value="Genomic_DNA"/>
</dbReference>
<reference evidence="6 7" key="1">
    <citation type="submission" date="2020-08" db="EMBL/GenBank/DDBJ databases">
        <title>Genomic Encyclopedia of Type Strains, Phase IV (KMG-V): Genome sequencing to study the core and pangenomes of soil and plant-associated prokaryotes.</title>
        <authorList>
            <person name="Whitman W."/>
        </authorList>
    </citation>
    <scope>NUCLEOTIDE SEQUENCE [LARGE SCALE GENOMIC DNA]</scope>
    <source>
        <strain evidence="6 7">SEMIA 4013</strain>
    </source>
</reference>
<dbReference type="PANTHER" id="PTHR44757:SF2">
    <property type="entry name" value="BIOFILM ARCHITECTURE MAINTENANCE PROTEIN MBAA"/>
    <property type="match status" value="1"/>
</dbReference>
<feature type="transmembrane region" description="Helical" evidence="2">
    <location>
        <begin position="197"/>
        <end position="218"/>
    </location>
</feature>
<dbReference type="PROSITE" id="PS50883">
    <property type="entry name" value="EAL"/>
    <property type="match status" value="1"/>
</dbReference>
<evidence type="ECO:0000259" key="3">
    <source>
        <dbReference type="PROSITE" id="PS50112"/>
    </source>
</evidence>
<dbReference type="CDD" id="cd01949">
    <property type="entry name" value="GGDEF"/>
    <property type="match status" value="1"/>
</dbReference>
<dbReference type="SMART" id="SM00091">
    <property type="entry name" value="PAS"/>
    <property type="match status" value="1"/>
</dbReference>
<dbReference type="NCBIfam" id="TIGR00254">
    <property type="entry name" value="GGDEF"/>
    <property type="match status" value="1"/>
</dbReference>
<dbReference type="PROSITE" id="PS50112">
    <property type="entry name" value="PAS"/>
    <property type="match status" value="1"/>
</dbReference>
<dbReference type="Pfam" id="PF00990">
    <property type="entry name" value="GGDEF"/>
    <property type="match status" value="1"/>
</dbReference>
<keyword evidence="2" id="KW-1133">Transmembrane helix</keyword>
<dbReference type="Pfam" id="PF08448">
    <property type="entry name" value="PAS_4"/>
    <property type="match status" value="1"/>
</dbReference>
<evidence type="ECO:0000259" key="5">
    <source>
        <dbReference type="PROSITE" id="PS50887"/>
    </source>
</evidence>
<protein>
    <submittedName>
        <fullName evidence="6">Diguanylate cyclase (GGDEF)-like protein/PAS domain S-box-containing protein</fullName>
    </submittedName>
</protein>
<organism evidence="6 7">
    <name type="scientific">Paraburkholderia fungorum</name>
    <dbReference type="NCBI Taxonomy" id="134537"/>
    <lineage>
        <taxon>Bacteria</taxon>
        <taxon>Pseudomonadati</taxon>
        <taxon>Pseudomonadota</taxon>
        <taxon>Betaproteobacteria</taxon>
        <taxon>Burkholderiales</taxon>
        <taxon>Burkholderiaceae</taxon>
        <taxon>Paraburkholderia</taxon>
    </lineage>
</organism>
<dbReference type="Proteomes" id="UP000518681">
    <property type="component" value="Unassembled WGS sequence"/>
</dbReference>
<sequence>MFRMLFNEKTVIVGSVRRVPRLLLLADSGARATVGLIAVLVLLPVLAFIAAWTSYEAGKAAEHASEISEAFDEARYCVGAEESLERKYRLEPGGDVRRAHAHAGASLDSDLRHLRILEPREAPAIDRLLQEHNAYLSYIAQIFATADIGDQATVKEIDEKYADPSFDRIEQAIFKEAGARRAQAMEQLSHLAWIQRAVFFGTPIAFGTGLALVIFFALELRRYRLQTVEATLRANRRNERRLHALVKNTSDAIFLCDATGGIFYQVPTMGSDFWGPNGDLSGTSLADLIHPRDEAALTAVWRQVSGTASGTATVELRVPNIKDTWHYVECSVTNLSHDDAVGGFVVTLRDLNERKIFEKQLTKQAFYDVLTGLPNRALLQDRIDRALARASRRQARVGLIFIDLDNFKRVNDSLGHRQGDTLLVEAARRLEDCIRPSDTVARLGGDEFVILLDRLTSESGSDATLIAQRVLKQFEIPFMLEGRGYVVTASVGIALTDTGMSPSQTDADTLLRDADVAMYRAKSAGKARYMTFDSHMRLNVLDRLTLEADLRQAVERNELRVHFQPIVHLLSEQVREVEALVRWQHPERGLIGPAEFIPIAEETGLIIPIGRSVLQTACQQAAIWQDMFPQEPPLQLSVNLSPRQFEDPSLVGDVMCALRLSAIQPGSLKLEVTESIIMRDTEASIHTLHKLKAQGIKIAIDDFGTGYTSLSYLKALPLDVLKIDRSFVKGIGTNAEDDAIAQAIISLARSLDLDVTAEGIETDAQAARLREWSCESGQGFLFSKPLQAAQMMELLRNAEEPYTS</sequence>
<dbReference type="InterPro" id="IPR043128">
    <property type="entry name" value="Rev_trsase/Diguanyl_cyclase"/>
</dbReference>
<dbReference type="FunFam" id="3.20.20.450:FF:000001">
    <property type="entry name" value="Cyclic di-GMP phosphodiesterase yahA"/>
    <property type="match status" value="1"/>
</dbReference>
<dbReference type="InterPro" id="IPR052155">
    <property type="entry name" value="Biofilm_reg_signaling"/>
</dbReference>
<evidence type="ECO:0000256" key="1">
    <source>
        <dbReference type="ARBA" id="ARBA00051114"/>
    </source>
</evidence>
<feature type="domain" description="EAL" evidence="4">
    <location>
        <begin position="543"/>
        <end position="799"/>
    </location>
</feature>
<dbReference type="CDD" id="cd00130">
    <property type="entry name" value="PAS"/>
    <property type="match status" value="1"/>
</dbReference>
<dbReference type="CDD" id="cd01948">
    <property type="entry name" value="EAL"/>
    <property type="match status" value="1"/>
</dbReference>
<dbReference type="InterPro" id="IPR000160">
    <property type="entry name" value="GGDEF_dom"/>
</dbReference>
<comment type="caution">
    <text evidence="6">The sequence shown here is derived from an EMBL/GenBank/DDBJ whole genome shotgun (WGS) entry which is preliminary data.</text>
</comment>
<dbReference type="SUPFAM" id="SSF141868">
    <property type="entry name" value="EAL domain-like"/>
    <property type="match status" value="1"/>
</dbReference>
<dbReference type="Gene3D" id="3.30.70.270">
    <property type="match status" value="1"/>
</dbReference>
<dbReference type="SUPFAM" id="SSF55785">
    <property type="entry name" value="PYP-like sensor domain (PAS domain)"/>
    <property type="match status" value="1"/>
</dbReference>
<feature type="domain" description="GGDEF" evidence="5">
    <location>
        <begin position="395"/>
        <end position="534"/>
    </location>
</feature>
<evidence type="ECO:0000313" key="6">
    <source>
        <dbReference type="EMBL" id="MBB6202514.1"/>
    </source>
</evidence>
<comment type="catalytic activity">
    <reaction evidence="1">
        <text>3',3'-c-di-GMP + H2O = 5'-phosphoguanylyl(3'-&gt;5')guanosine + H(+)</text>
        <dbReference type="Rhea" id="RHEA:24902"/>
        <dbReference type="ChEBI" id="CHEBI:15377"/>
        <dbReference type="ChEBI" id="CHEBI:15378"/>
        <dbReference type="ChEBI" id="CHEBI:58754"/>
        <dbReference type="ChEBI" id="CHEBI:58805"/>
        <dbReference type="EC" id="3.1.4.52"/>
    </reaction>
    <physiologicalReaction direction="left-to-right" evidence="1">
        <dbReference type="Rhea" id="RHEA:24903"/>
    </physiologicalReaction>
</comment>
<dbReference type="Gene3D" id="3.20.20.450">
    <property type="entry name" value="EAL domain"/>
    <property type="match status" value="1"/>
</dbReference>
<dbReference type="PROSITE" id="PS50887">
    <property type="entry name" value="GGDEF"/>
    <property type="match status" value="1"/>
</dbReference>
<feature type="domain" description="PAS" evidence="3">
    <location>
        <begin position="238"/>
        <end position="297"/>
    </location>
</feature>